<protein>
    <submittedName>
        <fullName evidence="1">Uncharacterized protein</fullName>
    </submittedName>
</protein>
<evidence type="ECO:0000313" key="1">
    <source>
        <dbReference type="EMBL" id="JAU58420.1"/>
    </source>
</evidence>
<name>A0A1J3GVU5_NOCCA</name>
<proteinExistence type="predicted"/>
<reference evidence="1" key="1">
    <citation type="submission" date="2016-07" db="EMBL/GenBank/DDBJ databases">
        <title>De novo transcriptome assembly of four accessions of the metal hyperaccumulator plant Noccaea caerulescens.</title>
        <authorList>
            <person name="Blande D."/>
            <person name="Halimaa P."/>
            <person name="Tervahauta A.I."/>
            <person name="Aarts M.G."/>
            <person name="Karenlampi S.O."/>
        </authorList>
    </citation>
    <scope>NUCLEOTIDE SEQUENCE</scope>
</reference>
<dbReference type="EMBL" id="GEVL01018921">
    <property type="protein sequence ID" value="JAU58420.1"/>
    <property type="molecule type" value="Transcribed_RNA"/>
</dbReference>
<gene>
    <name evidence="1" type="ORF">LE_TR4493_c4_g1_i1_g.14896</name>
</gene>
<sequence length="108" mass="12127">MLQMSTKKLVDKGIESDVTKFTGVELCIGSTKHVETDQTGGITIPSNPLDMRALIMLHLLGTVLGFRDVDKPYDLSMEHNLWLRWPSIQAPAPCHCASSRNCLRKFDR</sequence>
<dbReference type="AlphaFoldDB" id="A0A1J3GVU5"/>
<organism evidence="1">
    <name type="scientific">Noccaea caerulescens</name>
    <name type="common">Alpine penny-cress</name>
    <name type="synonym">Thlaspi caerulescens</name>
    <dbReference type="NCBI Taxonomy" id="107243"/>
    <lineage>
        <taxon>Eukaryota</taxon>
        <taxon>Viridiplantae</taxon>
        <taxon>Streptophyta</taxon>
        <taxon>Embryophyta</taxon>
        <taxon>Tracheophyta</taxon>
        <taxon>Spermatophyta</taxon>
        <taxon>Magnoliopsida</taxon>
        <taxon>eudicotyledons</taxon>
        <taxon>Gunneridae</taxon>
        <taxon>Pentapetalae</taxon>
        <taxon>rosids</taxon>
        <taxon>malvids</taxon>
        <taxon>Brassicales</taxon>
        <taxon>Brassicaceae</taxon>
        <taxon>Coluteocarpeae</taxon>
        <taxon>Noccaea</taxon>
    </lineage>
</organism>
<accession>A0A1J3GVU5</accession>